<gene>
    <name evidence="1" type="ORF">P691DRAFT_687060</name>
</gene>
<organism evidence="1 2">
    <name type="scientific">Macrolepiota fuliginosa MF-IS2</name>
    <dbReference type="NCBI Taxonomy" id="1400762"/>
    <lineage>
        <taxon>Eukaryota</taxon>
        <taxon>Fungi</taxon>
        <taxon>Dikarya</taxon>
        <taxon>Basidiomycota</taxon>
        <taxon>Agaricomycotina</taxon>
        <taxon>Agaricomycetes</taxon>
        <taxon>Agaricomycetidae</taxon>
        <taxon>Agaricales</taxon>
        <taxon>Agaricineae</taxon>
        <taxon>Agaricaceae</taxon>
        <taxon>Macrolepiota</taxon>
    </lineage>
</organism>
<name>A0A9P5X0D9_9AGAR</name>
<sequence>MCQTSDRIKTKLGEYDSPPDRMNALMNALWERIQKEWDAIKPDVCQNLIESMPKMVQAGLKAKGAHTKY</sequence>
<evidence type="ECO:0000313" key="1">
    <source>
        <dbReference type="EMBL" id="KAF9440626.1"/>
    </source>
</evidence>
<dbReference type="InterPro" id="IPR036397">
    <property type="entry name" value="RNaseH_sf"/>
</dbReference>
<accession>A0A9P5X0D9</accession>
<protein>
    <submittedName>
        <fullName evidence="1">Uncharacterized protein</fullName>
    </submittedName>
</protein>
<dbReference type="Proteomes" id="UP000807342">
    <property type="component" value="Unassembled WGS sequence"/>
</dbReference>
<comment type="caution">
    <text evidence="1">The sequence shown here is derived from an EMBL/GenBank/DDBJ whole genome shotgun (WGS) entry which is preliminary data.</text>
</comment>
<dbReference type="GO" id="GO:0003676">
    <property type="term" value="F:nucleic acid binding"/>
    <property type="evidence" value="ECO:0007669"/>
    <property type="project" value="InterPro"/>
</dbReference>
<reference evidence="1" key="1">
    <citation type="submission" date="2020-11" db="EMBL/GenBank/DDBJ databases">
        <authorList>
            <consortium name="DOE Joint Genome Institute"/>
            <person name="Ahrendt S."/>
            <person name="Riley R."/>
            <person name="Andreopoulos W."/>
            <person name="Labutti K."/>
            <person name="Pangilinan J."/>
            <person name="Ruiz-Duenas F.J."/>
            <person name="Barrasa J.M."/>
            <person name="Sanchez-Garcia M."/>
            <person name="Camarero S."/>
            <person name="Miyauchi S."/>
            <person name="Serrano A."/>
            <person name="Linde D."/>
            <person name="Babiker R."/>
            <person name="Drula E."/>
            <person name="Ayuso-Fernandez I."/>
            <person name="Pacheco R."/>
            <person name="Padilla G."/>
            <person name="Ferreira P."/>
            <person name="Barriuso J."/>
            <person name="Kellner H."/>
            <person name="Castanera R."/>
            <person name="Alfaro M."/>
            <person name="Ramirez L."/>
            <person name="Pisabarro A.G."/>
            <person name="Kuo A."/>
            <person name="Tritt A."/>
            <person name="Lipzen A."/>
            <person name="He G."/>
            <person name="Yan M."/>
            <person name="Ng V."/>
            <person name="Cullen D."/>
            <person name="Martin F."/>
            <person name="Rosso M.-N."/>
            <person name="Henrissat B."/>
            <person name="Hibbett D."/>
            <person name="Martinez A.T."/>
            <person name="Grigoriev I.V."/>
        </authorList>
    </citation>
    <scope>NUCLEOTIDE SEQUENCE</scope>
    <source>
        <strain evidence="1">MF-IS2</strain>
    </source>
</reference>
<dbReference type="EMBL" id="MU152378">
    <property type="protein sequence ID" value="KAF9440626.1"/>
    <property type="molecule type" value="Genomic_DNA"/>
</dbReference>
<keyword evidence="2" id="KW-1185">Reference proteome</keyword>
<proteinExistence type="predicted"/>
<evidence type="ECO:0000313" key="2">
    <source>
        <dbReference type="Proteomes" id="UP000807342"/>
    </source>
</evidence>
<dbReference type="OrthoDB" id="2417635at2759"/>
<dbReference type="AlphaFoldDB" id="A0A9P5X0D9"/>
<dbReference type="Gene3D" id="3.30.420.10">
    <property type="entry name" value="Ribonuclease H-like superfamily/Ribonuclease H"/>
    <property type="match status" value="1"/>
</dbReference>